<dbReference type="GO" id="GO:0000978">
    <property type="term" value="F:RNA polymerase II cis-regulatory region sequence-specific DNA binding"/>
    <property type="evidence" value="ECO:0007669"/>
    <property type="project" value="TreeGrafter"/>
</dbReference>
<evidence type="ECO:0000259" key="3">
    <source>
        <dbReference type="PROSITE" id="PS50097"/>
    </source>
</evidence>
<accession>A0A1S3N8P3</accession>
<sequence length="596" mass="67450">MQLQPLHVSRGEALWFFMCCQRMLKVEWRCLKQFPNHLRSTCPASLPITPPFLLQTSKMIRVHNTQYSLFLRQADVLRRSGTLCDAVISVESQVFRAHRLVLACASKTLEHQLTLQAAYSNQPDRLDQPHHCSLELLSPHTFQQVLDFAYTETLEVPVDDLPQLLRAAKLLEMHSLEEQCRSQLKRNRGCLKRERRELREIREVRGTKETGEMTETRVQITEERDEKESLKGSPIPEEGDPQTIPSIDLEPQSSPFTEDPTLPDTRDNSSGSSPPQRKRPKLLTPTLVATTPPPSRDSVIATTAATIQPPPPPPPASRIMWHQVNTLRRMALNYNDILAASSSSLHPSQHVVTYPFHLSTPHMYPLLTSSRPPQVHSAVLGYPGFLHPYHHPLFSGSRELGDILKQGLLGKRDPMDKVLIGGALGEGQRYSQEHPARTQDCQHCSKVLLGSSWLQASTTNPSGSGETSLGCKYCDRGFRVERSLPSHRRDQGGEKPYQCKRCSKRFSLKHQLDTHHRVHTGEKPFECRLCGQRSRDYSAMIKHLRTHGGATPYQCTACLEFCSSLAAMQKHLKNHPLQDFAPDWTISSTYLYTCHT</sequence>
<dbReference type="AlphaFoldDB" id="A0A1S3N8P3"/>
<dbReference type="SMART" id="SM00225">
    <property type="entry name" value="BTB"/>
    <property type="match status" value="1"/>
</dbReference>
<dbReference type="PANTHER" id="PTHR46105">
    <property type="entry name" value="AGAP004733-PA"/>
    <property type="match status" value="1"/>
</dbReference>
<keyword evidence="1" id="KW-0862">Zinc</keyword>
<dbReference type="InterPro" id="IPR011333">
    <property type="entry name" value="SKP1/BTB/POZ_sf"/>
</dbReference>
<dbReference type="GO" id="GO:0008270">
    <property type="term" value="F:zinc ion binding"/>
    <property type="evidence" value="ECO:0007669"/>
    <property type="project" value="UniProtKB-KW"/>
</dbReference>
<dbReference type="InterPro" id="IPR036236">
    <property type="entry name" value="Znf_C2H2_sf"/>
</dbReference>
<evidence type="ECO:0000313" key="6">
    <source>
        <dbReference type="RefSeq" id="XP_014011799.2"/>
    </source>
</evidence>
<evidence type="ECO:0000256" key="1">
    <source>
        <dbReference type="PROSITE-ProRule" id="PRU00042"/>
    </source>
</evidence>
<dbReference type="PROSITE" id="PS50097">
    <property type="entry name" value="BTB"/>
    <property type="match status" value="1"/>
</dbReference>
<dbReference type="SUPFAM" id="SSF57667">
    <property type="entry name" value="beta-beta-alpha zinc fingers"/>
    <property type="match status" value="2"/>
</dbReference>
<dbReference type="PROSITE" id="PS00028">
    <property type="entry name" value="ZINC_FINGER_C2H2_1"/>
    <property type="match status" value="2"/>
</dbReference>
<keyword evidence="5" id="KW-1185">Reference proteome</keyword>
<feature type="domain" description="BTB" evidence="3">
    <location>
        <begin position="84"/>
        <end position="158"/>
    </location>
</feature>
<name>A0A1S3N8P3_SALSA</name>
<feature type="compositionally biased region" description="Basic and acidic residues" evidence="2">
    <location>
        <begin position="202"/>
        <end position="230"/>
    </location>
</feature>
<organism evidence="5 6">
    <name type="scientific">Salmo salar</name>
    <name type="common">Atlantic salmon</name>
    <dbReference type="NCBI Taxonomy" id="8030"/>
    <lineage>
        <taxon>Eukaryota</taxon>
        <taxon>Metazoa</taxon>
        <taxon>Chordata</taxon>
        <taxon>Craniata</taxon>
        <taxon>Vertebrata</taxon>
        <taxon>Euteleostomi</taxon>
        <taxon>Actinopterygii</taxon>
        <taxon>Neopterygii</taxon>
        <taxon>Teleostei</taxon>
        <taxon>Protacanthopterygii</taxon>
        <taxon>Salmoniformes</taxon>
        <taxon>Salmonidae</taxon>
        <taxon>Salmoninae</taxon>
        <taxon>Salmo</taxon>
    </lineage>
</organism>
<proteinExistence type="predicted"/>
<feature type="domain" description="C2H2-type" evidence="4">
    <location>
        <begin position="525"/>
        <end position="552"/>
    </location>
</feature>
<dbReference type="KEGG" id="sasa:106577891"/>
<dbReference type="InterPro" id="IPR013087">
    <property type="entry name" value="Znf_C2H2_type"/>
</dbReference>
<dbReference type="GO" id="GO:0000981">
    <property type="term" value="F:DNA-binding transcription factor activity, RNA polymerase II-specific"/>
    <property type="evidence" value="ECO:0007669"/>
    <property type="project" value="TreeGrafter"/>
</dbReference>
<dbReference type="Proteomes" id="UP001652741">
    <property type="component" value="Chromosome ssa02"/>
</dbReference>
<dbReference type="GO" id="GO:0005634">
    <property type="term" value="C:nucleus"/>
    <property type="evidence" value="ECO:0007669"/>
    <property type="project" value="UniProtKB-SubCell"/>
</dbReference>
<evidence type="ECO:0000313" key="5">
    <source>
        <dbReference type="Proteomes" id="UP001652741"/>
    </source>
</evidence>
<protein>
    <submittedName>
        <fullName evidence="6">Zinc finger and BTB domain-containing protein 16 isoform X1</fullName>
    </submittedName>
</protein>
<evidence type="ECO:0000259" key="4">
    <source>
        <dbReference type="PROSITE" id="PS50157"/>
    </source>
</evidence>
<evidence type="ECO:0000256" key="2">
    <source>
        <dbReference type="SAM" id="MobiDB-lite"/>
    </source>
</evidence>
<dbReference type="SUPFAM" id="SSF54695">
    <property type="entry name" value="POZ domain"/>
    <property type="match status" value="1"/>
</dbReference>
<dbReference type="PROSITE" id="PS50157">
    <property type="entry name" value="ZINC_FINGER_C2H2_2"/>
    <property type="match status" value="3"/>
</dbReference>
<feature type="domain" description="C2H2-type" evidence="4">
    <location>
        <begin position="497"/>
        <end position="524"/>
    </location>
</feature>
<reference evidence="6" key="1">
    <citation type="submission" date="2025-08" db="UniProtKB">
        <authorList>
            <consortium name="RefSeq"/>
        </authorList>
    </citation>
    <scope>IDENTIFICATION</scope>
</reference>
<keyword evidence="1" id="KW-0863">Zinc-finger</keyword>
<dbReference type="Gene3D" id="3.30.160.60">
    <property type="entry name" value="Classic Zinc Finger"/>
    <property type="match status" value="2"/>
</dbReference>
<feature type="domain" description="C2H2-type" evidence="4">
    <location>
        <begin position="469"/>
        <end position="496"/>
    </location>
</feature>
<dbReference type="Pfam" id="PF00651">
    <property type="entry name" value="BTB"/>
    <property type="match status" value="1"/>
</dbReference>
<feature type="region of interest" description="Disordered" evidence="2">
    <location>
        <begin position="202"/>
        <end position="297"/>
    </location>
</feature>
<gene>
    <name evidence="6" type="primary">LOC106577891</name>
</gene>
<dbReference type="GeneID" id="106577891"/>
<keyword evidence="1" id="KW-0479">Metal-binding</keyword>
<dbReference type="Pfam" id="PF00096">
    <property type="entry name" value="zf-C2H2"/>
    <property type="match status" value="1"/>
</dbReference>
<dbReference type="Gene3D" id="3.30.710.10">
    <property type="entry name" value="Potassium Channel Kv1.1, Chain A"/>
    <property type="match status" value="1"/>
</dbReference>
<dbReference type="InterPro" id="IPR050457">
    <property type="entry name" value="ZnFinger_BTB_dom_contain"/>
</dbReference>
<dbReference type="PANTHER" id="PTHR46105:SF6">
    <property type="entry name" value="ZINC FINGER AND BTB DOMAIN-CONTAINING PROTEIN 7A"/>
    <property type="match status" value="1"/>
</dbReference>
<dbReference type="SMART" id="SM00355">
    <property type="entry name" value="ZnF_C2H2"/>
    <property type="match status" value="4"/>
</dbReference>
<dbReference type="InterPro" id="IPR000210">
    <property type="entry name" value="BTB/POZ_dom"/>
</dbReference>
<dbReference type="RefSeq" id="XP_014011799.2">
    <property type="nucleotide sequence ID" value="XM_014156324.2"/>
</dbReference>